<sequence length="250" mass="27922">MEAVEAVNGTLAQMRAEFQERMARFEAGHSSTPSKLASGGTSALAQDYWAFKRFTLDALECLQRQMEFIVRDMDALEMRGRRKMLLIHGVPEDKTENTALVVTSMVQNKLKLDSFTTSNVRRCHRMGSFTGKSSPRPILVKVQDVDIRDKVWHNKTKLKGTGITISEFLTKTRHQVFMAARNRFGVTNCWTKAGHIYILGPDGVRHRIVSHSELRAIGEPAAVPERSAAAVSERSPAAVARRGKRGATKK</sequence>
<dbReference type="AlphaFoldDB" id="A0A2H1W7N3"/>
<feature type="region of interest" description="Disordered" evidence="1">
    <location>
        <begin position="225"/>
        <end position="250"/>
    </location>
</feature>
<proteinExistence type="predicted"/>
<organism evidence="2">
    <name type="scientific">Spodoptera frugiperda</name>
    <name type="common">Fall armyworm</name>
    <dbReference type="NCBI Taxonomy" id="7108"/>
    <lineage>
        <taxon>Eukaryota</taxon>
        <taxon>Metazoa</taxon>
        <taxon>Ecdysozoa</taxon>
        <taxon>Arthropoda</taxon>
        <taxon>Hexapoda</taxon>
        <taxon>Insecta</taxon>
        <taxon>Pterygota</taxon>
        <taxon>Neoptera</taxon>
        <taxon>Endopterygota</taxon>
        <taxon>Lepidoptera</taxon>
        <taxon>Glossata</taxon>
        <taxon>Ditrysia</taxon>
        <taxon>Noctuoidea</taxon>
        <taxon>Noctuidae</taxon>
        <taxon>Amphipyrinae</taxon>
        <taxon>Spodoptera</taxon>
    </lineage>
</organism>
<evidence type="ECO:0000256" key="1">
    <source>
        <dbReference type="SAM" id="MobiDB-lite"/>
    </source>
</evidence>
<dbReference type="EMBL" id="ODYU01006869">
    <property type="protein sequence ID" value="SOQ49099.1"/>
    <property type="molecule type" value="Genomic_DNA"/>
</dbReference>
<accession>A0A2H1W7N3</accession>
<name>A0A2H1W7N3_SPOFR</name>
<reference evidence="2" key="1">
    <citation type="submission" date="2016-07" db="EMBL/GenBank/DDBJ databases">
        <authorList>
            <person name="Bretaudeau A."/>
        </authorList>
    </citation>
    <scope>NUCLEOTIDE SEQUENCE</scope>
    <source>
        <strain evidence="2">Rice</strain>
        <tissue evidence="2">Whole body</tissue>
    </source>
</reference>
<evidence type="ECO:0000313" key="2">
    <source>
        <dbReference type="EMBL" id="SOQ49099.1"/>
    </source>
</evidence>
<feature type="compositionally biased region" description="Basic residues" evidence="1">
    <location>
        <begin position="241"/>
        <end position="250"/>
    </location>
</feature>
<gene>
    <name evidence="2" type="ORF">SFRICE_036040</name>
</gene>
<protein>
    <submittedName>
        <fullName evidence="2">SFRICE_036040</fullName>
    </submittedName>
</protein>
<dbReference type="Gene3D" id="3.30.70.1820">
    <property type="entry name" value="L1 transposable element, RRM domain"/>
    <property type="match status" value="1"/>
</dbReference>